<dbReference type="InterPro" id="IPR032030">
    <property type="entry name" value="YscD_cytoplasmic_dom"/>
</dbReference>
<keyword evidence="5" id="KW-1133">Transmembrane helix</keyword>
<evidence type="ECO:0000256" key="4">
    <source>
        <dbReference type="PROSITE-ProRule" id="PRU00289"/>
    </source>
</evidence>
<comment type="caution">
    <text evidence="8">The sequence shown here is derived from an EMBL/GenBank/DDBJ whole genome shotgun (WGS) entry which is preliminary data.</text>
</comment>
<evidence type="ECO:0000313" key="8">
    <source>
        <dbReference type="EMBL" id="GAA5016567.1"/>
    </source>
</evidence>
<dbReference type="Pfam" id="PF01580">
    <property type="entry name" value="FtsK_SpoIIIE"/>
    <property type="match status" value="2"/>
</dbReference>
<evidence type="ECO:0000256" key="3">
    <source>
        <dbReference type="ARBA" id="ARBA00022840"/>
    </source>
</evidence>
<dbReference type="PROSITE" id="PS50006">
    <property type="entry name" value="FHA_DOMAIN"/>
    <property type="match status" value="1"/>
</dbReference>
<dbReference type="SUPFAM" id="SSF52540">
    <property type="entry name" value="P-loop containing nucleoside triphosphate hydrolases"/>
    <property type="match status" value="2"/>
</dbReference>
<dbReference type="Proteomes" id="UP001500427">
    <property type="component" value="Unassembled WGS sequence"/>
</dbReference>
<evidence type="ECO:0000256" key="5">
    <source>
        <dbReference type="SAM" id="Phobius"/>
    </source>
</evidence>
<dbReference type="PANTHER" id="PTHR22683:SF1">
    <property type="entry name" value="TYPE VII SECRETION SYSTEM PROTEIN ESSC"/>
    <property type="match status" value="1"/>
</dbReference>
<dbReference type="PANTHER" id="PTHR22683">
    <property type="entry name" value="SPORULATION PROTEIN RELATED"/>
    <property type="match status" value="1"/>
</dbReference>
<evidence type="ECO:0000256" key="2">
    <source>
        <dbReference type="ARBA" id="ARBA00022741"/>
    </source>
</evidence>
<feature type="transmembrane region" description="Helical" evidence="5">
    <location>
        <begin position="236"/>
        <end position="255"/>
    </location>
</feature>
<gene>
    <name evidence="8" type="ORF">GCM10023258_02210</name>
</gene>
<keyword evidence="9" id="KW-1185">Reference proteome</keyword>
<keyword evidence="5" id="KW-0472">Membrane</keyword>
<dbReference type="SMART" id="SM00382">
    <property type="entry name" value="AAA"/>
    <property type="match status" value="3"/>
</dbReference>
<proteinExistence type="predicted"/>
<dbReference type="Gene3D" id="3.40.50.300">
    <property type="entry name" value="P-loop containing nucleotide triphosphate hydrolases"/>
    <property type="match status" value="4"/>
</dbReference>
<keyword evidence="5" id="KW-0812">Transmembrane</keyword>
<dbReference type="Pfam" id="PF16697">
    <property type="entry name" value="Yop-YscD_cpl"/>
    <property type="match status" value="1"/>
</dbReference>
<evidence type="ECO:0000313" key="9">
    <source>
        <dbReference type="Proteomes" id="UP001500427"/>
    </source>
</evidence>
<sequence>MKLKFVLRSGDRETDLVATTDSATTVGDLAAHLAAADPHRSSALGLEQAMTLALVDQDLRALDPRATVTESGLQSGMRVSVTRAGEGFVDRGRPAAVAYIRSGPEAGTEVPLTRGTAYIGRGRGCEVRLTDESVSRQHAKLVVGEVVEVVDLGSANGITAGGQQVTRAQLKSGDVVRLGDTELEVHLVGDGAVSRPGSGVLSGDAGVVAFSRSPRVAPLFGGQEFQVPDLPERGKLMPLPVVAMVVPLLMGIVMYLITRSAFSIIFMLMMPMMMAGTFYEARRQQKKDFAQAMVDFNEDLGTLAQRIRGSLEQEGRVRRGEHPSGEDALTAVRDRSALLWTRRRDGNGFAEVRLGLGTLASRSTITMPAVGRSKAEAWYAVSEQLSGLEVVPDVPVVATPLSAGAIGVAGARANALGAARSIVLQAAALHSPAELAICAFASGSSARDWDFLKWLPHTTSPHSPVEVDHLAASAPACSALADALEDIVELKGSPQEREDATAARPAVIVLVEGDAPIDRSRLVALAERGHRSGVIVVWVAESQQLLPAACQTFLVVSDDHTSLAGYVHAGASVQPVAVDRVGYDEALACARQLAPVVDAGVPVEDASDLPRSVSLLTLTGTDLASSEEAVIEKWGESRSILTGPFAPAVLPRKPGNLRAVVGQSSQGTFSVDIRSDGPHALVGGTTGAGKSELLQAWILGMAAAHSPQRVTFLLVDYKGGSAFRDCVKLPHTVGLVTDLSPHLVRRALASLAAELHHREHLLARHKAKDLVELERRGEVDAPPSLIIVVDEFAALVQEVPEFVDGVVNVAQRGRSLGLHLILATQRPAGVIKDNLRANTNLRMALRMADENDSDDVLGSKEAAFFDPALPGRAVSKTGPGRLVPFQAGYAGGWTSDVPPPPDMKVETLVFGAGTLWDPPQRVGGDDEVDLGPTDIQRLVGTLGRAARMAELPQPRQPWLPDMRAVYDLATLPTQRRDDELVFGVADDPDNQAQPEIAFRPDKEGNIAIYGTSGSGKSVFLRSIAVAAGYTVRGGPCHVYGLDFGNRGLAMLEALPHVGSIVPGGDHERVTRLLRMLRATIDERASRYSGVSAATITDYRRLAGRPDEPRILVLIDNMTAFRQAYEVGGRFQWLDLLAGLAADGRPVGVHFVIASDQRTGLPTNLAAAVQGRIILRMSAVDDYSVFGVPGDVLTMSSPPGRGLMAGSEVQVAVLGGSSDVTVQAAAVAAFADATRKAGVSEALPIESLAEDIPLADLPPEHGGRPVVGVASSSLEPHGFDPKGTFVITGPSGSGRTTAVAAVAAGLYRFSSASALYLLTPRRSSELLDLGVWAETAVGGEASTALAKRLTDEIEQGRTTRPVAVFVERIDDLAPAGAENALTALTKACVDNDQLVVAEGEAAFFSSNFGLQALLKTSRSGLALHPDGNEGLSVFKANLPPLNRAELPPGRGFVVEKGKFELLQVGRP</sequence>
<evidence type="ECO:0000259" key="6">
    <source>
        <dbReference type="PROSITE" id="PS50006"/>
    </source>
</evidence>
<dbReference type="CDD" id="cd01127">
    <property type="entry name" value="TrwB_TraG_TraD_VirD4"/>
    <property type="match status" value="1"/>
</dbReference>
<dbReference type="InterPro" id="IPR002543">
    <property type="entry name" value="FtsK_dom"/>
</dbReference>
<dbReference type="EMBL" id="BAABIW010000002">
    <property type="protein sequence ID" value="GAA5016567.1"/>
    <property type="molecule type" value="Genomic_DNA"/>
</dbReference>
<dbReference type="SMART" id="SM00240">
    <property type="entry name" value="FHA"/>
    <property type="match status" value="1"/>
</dbReference>
<dbReference type="InterPro" id="IPR003593">
    <property type="entry name" value="AAA+_ATPase"/>
</dbReference>
<evidence type="ECO:0000256" key="1">
    <source>
        <dbReference type="ARBA" id="ARBA00022553"/>
    </source>
</evidence>
<feature type="domain" description="FHA" evidence="6">
    <location>
        <begin position="117"/>
        <end position="165"/>
    </location>
</feature>
<feature type="domain" description="FtsK" evidence="7">
    <location>
        <begin position="666"/>
        <end position="854"/>
    </location>
</feature>
<dbReference type="InterPro" id="IPR008984">
    <property type="entry name" value="SMAD_FHA_dom_sf"/>
</dbReference>
<evidence type="ECO:0000259" key="7">
    <source>
        <dbReference type="PROSITE" id="PS50901"/>
    </source>
</evidence>
<dbReference type="PROSITE" id="PS50901">
    <property type="entry name" value="FTSK"/>
    <property type="match status" value="2"/>
</dbReference>
<name>A0ABP9J2P6_9MICO</name>
<keyword evidence="2 4" id="KW-0547">Nucleotide-binding</keyword>
<dbReference type="CDD" id="cd00060">
    <property type="entry name" value="FHA"/>
    <property type="match status" value="1"/>
</dbReference>
<reference evidence="9" key="1">
    <citation type="journal article" date="2019" name="Int. J. Syst. Evol. Microbiol.">
        <title>The Global Catalogue of Microorganisms (GCM) 10K type strain sequencing project: providing services to taxonomists for standard genome sequencing and annotation.</title>
        <authorList>
            <consortium name="The Broad Institute Genomics Platform"/>
            <consortium name="The Broad Institute Genome Sequencing Center for Infectious Disease"/>
            <person name="Wu L."/>
            <person name="Ma J."/>
        </authorList>
    </citation>
    <scope>NUCLEOTIDE SEQUENCE [LARGE SCALE GENOMIC DNA]</scope>
    <source>
        <strain evidence="9">JCM 17687</strain>
    </source>
</reference>
<feature type="domain" description="FtsK" evidence="7">
    <location>
        <begin position="993"/>
        <end position="1183"/>
    </location>
</feature>
<protein>
    <submittedName>
        <fullName evidence="8">FtsK/SpoIIIE domain-containing protein</fullName>
    </submittedName>
</protein>
<dbReference type="Gene3D" id="2.60.200.20">
    <property type="match status" value="1"/>
</dbReference>
<dbReference type="InterPro" id="IPR000253">
    <property type="entry name" value="FHA_dom"/>
</dbReference>
<dbReference type="InterPro" id="IPR027417">
    <property type="entry name" value="P-loop_NTPase"/>
</dbReference>
<keyword evidence="1" id="KW-0597">Phosphoprotein</keyword>
<keyword evidence="3 4" id="KW-0067">ATP-binding</keyword>
<dbReference type="SUPFAM" id="SSF49879">
    <property type="entry name" value="SMAD/FHA domain"/>
    <property type="match status" value="1"/>
</dbReference>
<dbReference type="RefSeq" id="WP_345505577.1">
    <property type="nucleotide sequence ID" value="NZ_BAABIW010000002.1"/>
</dbReference>
<feature type="binding site" evidence="4">
    <location>
        <begin position="1010"/>
        <end position="1017"/>
    </location>
    <ligand>
        <name>ATP</name>
        <dbReference type="ChEBI" id="CHEBI:30616"/>
    </ligand>
</feature>
<organism evidence="8 9">
    <name type="scientific">Terrabacter aeriphilus</name>
    <dbReference type="NCBI Taxonomy" id="515662"/>
    <lineage>
        <taxon>Bacteria</taxon>
        <taxon>Bacillati</taxon>
        <taxon>Actinomycetota</taxon>
        <taxon>Actinomycetes</taxon>
        <taxon>Micrococcales</taxon>
        <taxon>Intrasporangiaceae</taxon>
        <taxon>Terrabacter</taxon>
    </lineage>
</organism>
<feature type="binding site" evidence="4">
    <location>
        <begin position="684"/>
        <end position="691"/>
    </location>
    <ligand>
        <name>ATP</name>
        <dbReference type="ChEBI" id="CHEBI:30616"/>
    </ligand>
</feature>
<feature type="transmembrane region" description="Helical" evidence="5">
    <location>
        <begin position="261"/>
        <end position="279"/>
    </location>
</feature>
<accession>A0ABP9J2P6</accession>
<dbReference type="InterPro" id="IPR050206">
    <property type="entry name" value="FtsK/SpoIIIE/SftA"/>
</dbReference>